<keyword evidence="5" id="KW-1185">Reference proteome</keyword>
<keyword evidence="2" id="KW-1133">Transmembrane helix</keyword>
<evidence type="ECO:0000259" key="3">
    <source>
        <dbReference type="Pfam" id="PF10756"/>
    </source>
</evidence>
<keyword evidence="2" id="KW-0812">Transmembrane</keyword>
<dbReference type="Proteomes" id="UP001519295">
    <property type="component" value="Unassembled WGS sequence"/>
</dbReference>
<feature type="domain" description="Low molecular weight protein antigen 6 PH" evidence="3">
    <location>
        <begin position="84"/>
        <end position="154"/>
    </location>
</feature>
<feature type="transmembrane region" description="Helical" evidence="2">
    <location>
        <begin position="65"/>
        <end position="83"/>
    </location>
</feature>
<keyword evidence="2" id="KW-0472">Membrane</keyword>
<dbReference type="Pfam" id="PF10756">
    <property type="entry name" value="bPH_6"/>
    <property type="match status" value="1"/>
</dbReference>
<reference evidence="4 5" key="1">
    <citation type="submission" date="2021-03" db="EMBL/GenBank/DDBJ databases">
        <title>Sequencing the genomes of 1000 actinobacteria strains.</title>
        <authorList>
            <person name="Klenk H.-P."/>
        </authorList>
    </citation>
    <scope>NUCLEOTIDE SEQUENCE [LARGE SCALE GENOMIC DNA]</scope>
    <source>
        <strain evidence="4 5">DSM 45256</strain>
    </source>
</reference>
<evidence type="ECO:0000256" key="2">
    <source>
        <dbReference type="SAM" id="Phobius"/>
    </source>
</evidence>
<accession>A0ABS4VQV7</accession>
<gene>
    <name evidence="4" type="ORF">JOF36_001999</name>
</gene>
<comment type="caution">
    <text evidence="4">The sequence shown here is derived from an EMBL/GenBank/DDBJ whole genome shotgun (WGS) entry which is preliminary data.</text>
</comment>
<evidence type="ECO:0000313" key="5">
    <source>
        <dbReference type="Proteomes" id="UP001519295"/>
    </source>
</evidence>
<feature type="region of interest" description="Disordered" evidence="1">
    <location>
        <begin position="1"/>
        <end position="31"/>
    </location>
</feature>
<protein>
    <recommendedName>
        <fullName evidence="3">Low molecular weight protein antigen 6 PH domain-containing protein</fullName>
    </recommendedName>
</protein>
<dbReference type="RefSeq" id="WP_210026338.1">
    <property type="nucleotide sequence ID" value="NZ_JAGINU010000001.1"/>
</dbReference>
<name>A0ABS4VQV7_9PSEU</name>
<dbReference type="EMBL" id="JAGINU010000001">
    <property type="protein sequence ID" value="MBP2366303.1"/>
    <property type="molecule type" value="Genomic_DNA"/>
</dbReference>
<dbReference type="InterPro" id="IPR019692">
    <property type="entry name" value="CFP-6_PH"/>
</dbReference>
<evidence type="ECO:0000256" key="1">
    <source>
        <dbReference type="SAM" id="MobiDB-lite"/>
    </source>
</evidence>
<proteinExistence type="predicted"/>
<organism evidence="4 5">
    <name type="scientific">Pseudonocardia parietis</name>
    <dbReference type="NCBI Taxonomy" id="570936"/>
    <lineage>
        <taxon>Bacteria</taxon>
        <taxon>Bacillati</taxon>
        <taxon>Actinomycetota</taxon>
        <taxon>Actinomycetes</taxon>
        <taxon>Pseudonocardiales</taxon>
        <taxon>Pseudonocardiaceae</taxon>
        <taxon>Pseudonocardia</taxon>
    </lineage>
</organism>
<evidence type="ECO:0000313" key="4">
    <source>
        <dbReference type="EMBL" id="MBP2366303.1"/>
    </source>
</evidence>
<sequence length="158" mass="17023">MSSTDDREAGPSPDVDERVAGTSRVREEGRQVREGPRSLVFRPSRLTIAVALVATTGALPLLLSVPFFWLSLLIPIAITVWVLRTRTTVDPDTLTVRTVIAARTVPWDDVRGLRLGKRSSVNAVLTDDSELTLAAVKVRDLPVLSLASAGRVADPLGS</sequence>